<dbReference type="PANTHER" id="PTHR43586:SF8">
    <property type="entry name" value="CYSTEINE DESULFURASE 1, CHLOROPLASTIC"/>
    <property type="match status" value="1"/>
</dbReference>
<dbReference type="InterPro" id="IPR000192">
    <property type="entry name" value="Aminotrans_V_dom"/>
</dbReference>
<reference evidence="10 11" key="1">
    <citation type="submission" date="2018-10" db="EMBL/GenBank/DDBJ databases">
        <title>Isolation from soil.</title>
        <authorList>
            <person name="Hu J."/>
        </authorList>
    </citation>
    <scope>NUCLEOTIDE SEQUENCE [LARGE SCALE GENOMIC DNA]</scope>
    <source>
        <strain evidence="10 11">NEAU-Ht49</strain>
    </source>
</reference>
<comment type="caution">
    <text evidence="10">The sequence shown here is derived from an EMBL/GenBank/DDBJ whole genome shotgun (WGS) entry which is preliminary data.</text>
</comment>
<evidence type="ECO:0000259" key="9">
    <source>
        <dbReference type="Pfam" id="PF00266"/>
    </source>
</evidence>
<dbReference type="InterPro" id="IPR015421">
    <property type="entry name" value="PyrdxlP-dep_Trfase_major"/>
</dbReference>
<keyword evidence="4 8" id="KW-0808">Transferase</keyword>
<proteinExistence type="inferred from homology"/>
<evidence type="ECO:0000256" key="3">
    <source>
        <dbReference type="ARBA" id="ARBA00012239"/>
    </source>
</evidence>
<dbReference type="EMBL" id="RFFG01000050">
    <property type="protein sequence ID" value="RMI40734.1"/>
    <property type="molecule type" value="Genomic_DNA"/>
</dbReference>
<dbReference type="OrthoDB" id="9804366at2"/>
<dbReference type="PROSITE" id="PS00595">
    <property type="entry name" value="AA_TRANSFER_CLASS_5"/>
    <property type="match status" value="1"/>
</dbReference>
<dbReference type="AlphaFoldDB" id="A0A3M2LTB2"/>
<evidence type="ECO:0000256" key="6">
    <source>
        <dbReference type="ARBA" id="ARBA00050776"/>
    </source>
</evidence>
<evidence type="ECO:0000256" key="4">
    <source>
        <dbReference type="ARBA" id="ARBA00022679"/>
    </source>
</evidence>
<comment type="similarity">
    <text evidence="2 8">Belongs to the class-V pyridoxal-phosphate-dependent aminotransferase family. Csd subfamily.</text>
</comment>
<protein>
    <recommendedName>
        <fullName evidence="3 8">Cysteine desulfurase</fullName>
        <ecNumber evidence="3 8">2.8.1.7</ecNumber>
    </recommendedName>
</protein>
<gene>
    <name evidence="10" type="primary">sufS</name>
    <name evidence="10" type="ORF">EBO15_25450</name>
</gene>
<evidence type="ECO:0000256" key="8">
    <source>
        <dbReference type="RuleBase" id="RU004506"/>
    </source>
</evidence>
<evidence type="ECO:0000256" key="5">
    <source>
        <dbReference type="ARBA" id="ARBA00022898"/>
    </source>
</evidence>
<comment type="catalytic activity">
    <reaction evidence="6 8">
        <text>(sulfur carrier)-H + L-cysteine = (sulfur carrier)-SH + L-alanine</text>
        <dbReference type="Rhea" id="RHEA:43892"/>
        <dbReference type="Rhea" id="RHEA-COMP:14737"/>
        <dbReference type="Rhea" id="RHEA-COMP:14739"/>
        <dbReference type="ChEBI" id="CHEBI:29917"/>
        <dbReference type="ChEBI" id="CHEBI:35235"/>
        <dbReference type="ChEBI" id="CHEBI:57972"/>
        <dbReference type="ChEBI" id="CHEBI:64428"/>
        <dbReference type="EC" id="2.8.1.7"/>
    </reaction>
</comment>
<comment type="function">
    <text evidence="8">Catalyzes the removal of elemental sulfur and selenium atoms from L-cysteine, L-cystine, L-selenocysteine, and L-selenocystine to produce L-alanine.</text>
</comment>
<dbReference type="Pfam" id="PF00266">
    <property type="entry name" value="Aminotran_5"/>
    <property type="match status" value="1"/>
</dbReference>
<accession>A0A3M2LTB2</accession>
<dbReference type="Proteomes" id="UP000282674">
    <property type="component" value="Unassembled WGS sequence"/>
</dbReference>
<dbReference type="InterPro" id="IPR010970">
    <property type="entry name" value="Cys_dSase_SufS"/>
</dbReference>
<dbReference type="GO" id="GO:0006534">
    <property type="term" value="P:cysteine metabolic process"/>
    <property type="evidence" value="ECO:0007669"/>
    <property type="project" value="UniProtKB-UniRule"/>
</dbReference>
<comment type="cofactor">
    <cofactor evidence="1 7">
        <name>pyridoxal 5'-phosphate</name>
        <dbReference type="ChEBI" id="CHEBI:597326"/>
    </cofactor>
</comment>
<evidence type="ECO:0000256" key="7">
    <source>
        <dbReference type="RuleBase" id="RU004504"/>
    </source>
</evidence>
<dbReference type="Gene3D" id="3.40.640.10">
    <property type="entry name" value="Type I PLP-dependent aspartate aminotransferase-like (Major domain)"/>
    <property type="match status" value="1"/>
</dbReference>
<dbReference type="NCBIfam" id="TIGR01979">
    <property type="entry name" value="sufS"/>
    <property type="match status" value="1"/>
</dbReference>
<dbReference type="InterPro" id="IPR020578">
    <property type="entry name" value="Aminotrans_V_PyrdxlP_BS"/>
</dbReference>
<evidence type="ECO:0000313" key="11">
    <source>
        <dbReference type="Proteomes" id="UP000282674"/>
    </source>
</evidence>
<dbReference type="SUPFAM" id="SSF53383">
    <property type="entry name" value="PLP-dependent transferases"/>
    <property type="match status" value="1"/>
</dbReference>
<sequence>MPCEELVAQAAPAAGRGLDVERLRADFPNLRRRVNGRRLVYLDSANTSQTPDQVVAAMGRHHRRHTSNVGRSVNTLALEATAAYEAARARVADFVGAASGEIVFAKNSTEAINLVAHAFGPGGTGGFDDPRLRLGPGDEVLVTEMEHHSNLIPWLLLCERTGARLRWIPLTGDGLLDLSDLDRLLNERTRLVTFVHVSNILGTVNPVEPIVRRAREVGALVLLDASQSVPHMPVDVAALGVDLMAFTGHKMCGPTGIGALWGRRELLRAMPPFLGGGSMIDAVSMTGATYAPPPARFEAGTPPIVQAVGLGAAVDYLDAAGMDAVREHGRDLTERALDGLASVPGLRLFGPPDARRRGGLVSFALDGIGHDDAGKVLDAEGVQVRVGRHCATPVCTRYGVPSMIRASFHLYTTGEEIDALVAAIRKVRHVLG</sequence>
<keyword evidence="5 8" id="KW-0663">Pyridoxal phosphate</keyword>
<dbReference type="InterPro" id="IPR015424">
    <property type="entry name" value="PyrdxlP-dep_Trfase"/>
</dbReference>
<keyword evidence="11" id="KW-1185">Reference proteome</keyword>
<dbReference type="GO" id="GO:0030170">
    <property type="term" value="F:pyridoxal phosphate binding"/>
    <property type="evidence" value="ECO:0007669"/>
    <property type="project" value="UniProtKB-UniRule"/>
</dbReference>
<dbReference type="CDD" id="cd06453">
    <property type="entry name" value="SufS_like"/>
    <property type="match status" value="1"/>
</dbReference>
<evidence type="ECO:0000256" key="1">
    <source>
        <dbReference type="ARBA" id="ARBA00001933"/>
    </source>
</evidence>
<dbReference type="InterPro" id="IPR015422">
    <property type="entry name" value="PyrdxlP-dep_Trfase_small"/>
</dbReference>
<evidence type="ECO:0000256" key="2">
    <source>
        <dbReference type="ARBA" id="ARBA00010447"/>
    </source>
</evidence>
<dbReference type="GO" id="GO:0031071">
    <property type="term" value="F:cysteine desulfurase activity"/>
    <property type="evidence" value="ECO:0007669"/>
    <property type="project" value="UniProtKB-UniRule"/>
</dbReference>
<dbReference type="Gene3D" id="3.90.1150.10">
    <property type="entry name" value="Aspartate Aminotransferase, domain 1"/>
    <property type="match status" value="1"/>
</dbReference>
<evidence type="ECO:0000313" key="10">
    <source>
        <dbReference type="EMBL" id="RMI40734.1"/>
    </source>
</evidence>
<dbReference type="EC" id="2.8.1.7" evidence="3 8"/>
<organism evidence="10 11">
    <name type="scientific">Actinomadura harenae</name>
    <dbReference type="NCBI Taxonomy" id="2483351"/>
    <lineage>
        <taxon>Bacteria</taxon>
        <taxon>Bacillati</taxon>
        <taxon>Actinomycetota</taxon>
        <taxon>Actinomycetes</taxon>
        <taxon>Streptosporangiales</taxon>
        <taxon>Thermomonosporaceae</taxon>
        <taxon>Actinomadura</taxon>
    </lineage>
</organism>
<dbReference type="PANTHER" id="PTHR43586">
    <property type="entry name" value="CYSTEINE DESULFURASE"/>
    <property type="match status" value="1"/>
</dbReference>
<feature type="domain" description="Aminotransferase class V" evidence="9">
    <location>
        <begin position="40"/>
        <end position="420"/>
    </location>
</feature>
<name>A0A3M2LTB2_9ACTN</name>